<dbReference type="eggNOG" id="COG4698">
    <property type="taxonomic scope" value="Bacteria"/>
</dbReference>
<dbReference type="InterPro" id="IPR018672">
    <property type="entry name" value="DUF2140"/>
</dbReference>
<accession>D0BKD2</accession>
<keyword evidence="1" id="KW-0472">Membrane</keyword>
<dbReference type="RefSeq" id="WP_006702691.1">
    <property type="nucleotide sequence ID" value="NZ_KI391971.1"/>
</dbReference>
<evidence type="ECO:0008006" key="4">
    <source>
        <dbReference type="Google" id="ProtNLM"/>
    </source>
</evidence>
<name>D0BKD2_9LACT</name>
<protein>
    <recommendedName>
        <fullName evidence="4">DUF2140 domain-containing protein</fullName>
    </recommendedName>
</protein>
<evidence type="ECO:0000313" key="3">
    <source>
        <dbReference type="Proteomes" id="UP000002939"/>
    </source>
</evidence>
<sequence>MTLLRRTKKKRNYWKIAFFALIAINLFVVISSIIPSRTKHQVSTTQIVEQGENWMEVTLSKNEIQNILEIVSKKNQVENPNFPNFVMNDSVIQITGDANALGVTVPYKMTTVPYVTEEGTIQLKIESVQLGGFSLPVFLALGRLQQIEFPEWFQLNTEKQYFLLNLSGIHEGSTIKAKKINLKSNEFIFSISISNDNIVEYLQ</sequence>
<keyword evidence="1" id="KW-1133">Transmembrane helix</keyword>
<comment type="caution">
    <text evidence="2">The sequence shown here is derived from an EMBL/GenBank/DDBJ whole genome shotgun (WGS) entry which is preliminary data.</text>
</comment>
<proteinExistence type="predicted"/>
<reference evidence="2" key="2">
    <citation type="submission" date="2011-10" db="EMBL/GenBank/DDBJ databases">
        <title>The Genome Sequence of Granulicatella elegans ATCC 700633.</title>
        <authorList>
            <consortium name="The Broad Institute Genome Sequencing Platform"/>
            <consortium name="The Broad Institute Genome Sequencing Center for Infectious Disease"/>
            <person name="Earl A."/>
            <person name="Ward D."/>
            <person name="Feldgarden M."/>
            <person name="Gevers D."/>
            <person name="Sibley C.D."/>
            <person name="Field T.R."/>
            <person name="Grinwis M."/>
            <person name="Eshaghurshan C.S."/>
            <person name="Surette M.G."/>
            <person name="Young S.K."/>
            <person name="Zeng Q."/>
            <person name="Gargeya S."/>
            <person name="Fitzgerald M."/>
            <person name="Haas B."/>
            <person name="Abouelleil A."/>
            <person name="Alvarado L."/>
            <person name="Arachchi H.M."/>
            <person name="Berlin A."/>
            <person name="Brown A."/>
            <person name="Chapman S.B."/>
            <person name="Chen Z."/>
            <person name="Dunbar C."/>
            <person name="Freedman E."/>
            <person name="Gearin G."/>
            <person name="Goldberg J."/>
            <person name="Griggs A."/>
            <person name="Gujja S."/>
            <person name="Heiman D."/>
            <person name="Howarth C."/>
            <person name="Larson L."/>
            <person name="Lui A."/>
            <person name="MacDonald P.J.P."/>
            <person name="Montmayeur A."/>
            <person name="Murphy C."/>
            <person name="Neiman D."/>
            <person name="Pearson M."/>
            <person name="Priest M."/>
            <person name="Roberts A."/>
            <person name="Saif S."/>
            <person name="Shea T."/>
            <person name="Shenoy N."/>
            <person name="Sisk P."/>
            <person name="Stolte C."/>
            <person name="Sykes S."/>
            <person name="Wortman J."/>
            <person name="Nusbaum C."/>
            <person name="Birren B."/>
        </authorList>
    </citation>
    <scope>NUCLEOTIDE SEQUENCE [LARGE SCALE GENOMIC DNA]</scope>
    <source>
        <strain evidence="2">ATCC 700633</strain>
    </source>
</reference>
<dbReference type="AlphaFoldDB" id="D0BKD2"/>
<dbReference type="STRING" id="626369.HMPREF0446_00417"/>
<evidence type="ECO:0000313" key="2">
    <source>
        <dbReference type="EMBL" id="EEW93535.1"/>
    </source>
</evidence>
<keyword evidence="3" id="KW-1185">Reference proteome</keyword>
<reference evidence="2" key="1">
    <citation type="submission" date="2009-09" db="EMBL/GenBank/DDBJ databases">
        <authorList>
            <consortium name="The Broad Institute Genome Sequencing Platform"/>
            <person name="Ward D."/>
            <person name="Feldgarden M."/>
            <person name="Earl A."/>
            <person name="Young S.K."/>
            <person name="Zeng Q."/>
            <person name="Koehrsen M."/>
            <person name="Alvarado L."/>
            <person name="Berlin A."/>
            <person name="Bochicchio J."/>
            <person name="Borenstein D."/>
            <person name="Chapman S.B."/>
            <person name="Chen Z."/>
            <person name="Engels R."/>
            <person name="Freedman E."/>
            <person name="Gellesch M."/>
            <person name="Goldberg J."/>
            <person name="Griggs A."/>
            <person name="Gujja S."/>
            <person name="Heilman E."/>
            <person name="Heiman D."/>
            <person name="Hepburn T."/>
            <person name="Howarth C."/>
            <person name="Jen D."/>
            <person name="Larson L."/>
            <person name="Lewis B."/>
            <person name="Mehta T."/>
            <person name="Park D."/>
            <person name="Pearson M."/>
            <person name="Roberts A."/>
            <person name="Saif S."/>
            <person name="Shea T."/>
            <person name="Shenoy N."/>
            <person name="Sisk P."/>
            <person name="Stolte C."/>
            <person name="Sykes S."/>
            <person name="Thomson T."/>
            <person name="Walk T."/>
            <person name="White J."/>
            <person name="Yandava C."/>
            <person name="Sibley C.D."/>
            <person name="Field T.R."/>
            <person name="Grinwis M."/>
            <person name="Eshaghurshan C.S."/>
            <person name="Surette M.G."/>
            <person name="Haas B."/>
            <person name="Nusbaum C."/>
            <person name="Birren B."/>
        </authorList>
    </citation>
    <scope>NUCLEOTIDE SEQUENCE [LARGE SCALE GENOMIC DNA]</scope>
    <source>
        <strain evidence="2">ATCC 700633</strain>
    </source>
</reference>
<gene>
    <name evidence="2" type="ORF">HMPREF0446_00417</name>
</gene>
<keyword evidence="1" id="KW-0812">Transmembrane</keyword>
<organism evidence="2 3">
    <name type="scientific">Granulicatella elegans ATCC 700633</name>
    <dbReference type="NCBI Taxonomy" id="626369"/>
    <lineage>
        <taxon>Bacteria</taxon>
        <taxon>Bacillati</taxon>
        <taxon>Bacillota</taxon>
        <taxon>Bacilli</taxon>
        <taxon>Lactobacillales</taxon>
        <taxon>Carnobacteriaceae</taxon>
        <taxon>Granulicatella</taxon>
    </lineage>
</organism>
<dbReference type="Proteomes" id="UP000002939">
    <property type="component" value="Unassembled WGS sequence"/>
</dbReference>
<dbReference type="HOGENOM" id="CLU_098230_1_0_9"/>
<feature type="transmembrane region" description="Helical" evidence="1">
    <location>
        <begin position="12"/>
        <end position="34"/>
    </location>
</feature>
<dbReference type="EMBL" id="ACRF02000013">
    <property type="protein sequence ID" value="EEW93535.1"/>
    <property type="molecule type" value="Genomic_DNA"/>
</dbReference>
<dbReference type="OrthoDB" id="2241695at2"/>
<dbReference type="Pfam" id="PF09911">
    <property type="entry name" value="DUF2140"/>
    <property type="match status" value="1"/>
</dbReference>
<evidence type="ECO:0000256" key="1">
    <source>
        <dbReference type="SAM" id="Phobius"/>
    </source>
</evidence>